<dbReference type="InterPro" id="IPR035929">
    <property type="entry name" value="CoaB-like_sf"/>
</dbReference>
<feature type="binding site" evidence="3">
    <location>
        <position position="288"/>
    </location>
    <ligand>
        <name>CTP</name>
        <dbReference type="ChEBI" id="CHEBI:37563"/>
    </ligand>
</feature>
<keyword evidence="3" id="KW-0479">Metal-binding</keyword>
<evidence type="ECO:0000256" key="2">
    <source>
        <dbReference type="ARBA" id="ARBA00023239"/>
    </source>
</evidence>
<keyword evidence="3 4" id="KW-0285">Flavoprotein</keyword>
<comment type="function">
    <text evidence="3">Catalyzes two sequential steps in the biosynthesis of coenzyme A. In the first step cysteine is conjugated to 4'-phosphopantothenate to form 4-phosphopantothenoylcysteine. In the second step the latter compound is decarboxylated to form 4'-phosphopantotheine.</text>
</comment>
<dbReference type="PROSITE" id="PS51257">
    <property type="entry name" value="PROKAR_LIPOPROTEIN"/>
    <property type="match status" value="1"/>
</dbReference>
<comment type="caution">
    <text evidence="3">Lacks conserved residue(s) required for the propagation of feature annotation.</text>
</comment>
<dbReference type="SUPFAM" id="SSF102645">
    <property type="entry name" value="CoaB-like"/>
    <property type="match status" value="1"/>
</dbReference>
<dbReference type="InterPro" id="IPR036551">
    <property type="entry name" value="Flavin_trans-like"/>
</dbReference>
<proteinExistence type="inferred from homology"/>
<gene>
    <name evidence="3 7" type="primary">coaBC</name>
    <name evidence="7" type="ORF">H9701_04160</name>
</gene>
<dbReference type="PANTHER" id="PTHR14359">
    <property type="entry name" value="HOMO-OLIGOMERIC FLAVIN CONTAINING CYS DECARBOXYLASE FAMILY"/>
    <property type="match status" value="1"/>
</dbReference>
<evidence type="ECO:0000259" key="6">
    <source>
        <dbReference type="Pfam" id="PF04127"/>
    </source>
</evidence>
<organism evidence="7 8">
    <name type="scientific">Candidatus Intestinimonas pullistercoris</name>
    <dbReference type="NCBI Taxonomy" id="2838623"/>
    <lineage>
        <taxon>Bacteria</taxon>
        <taxon>Bacillati</taxon>
        <taxon>Bacillota</taxon>
        <taxon>Clostridia</taxon>
        <taxon>Eubacteriales</taxon>
        <taxon>Intestinimonas</taxon>
    </lineage>
</organism>
<feature type="domain" description="DNA/pantothenate metabolism flavoprotein C-terminal" evidence="6">
    <location>
        <begin position="186"/>
        <end position="396"/>
    </location>
</feature>
<dbReference type="HAMAP" id="MF_02225">
    <property type="entry name" value="CoaBC"/>
    <property type="match status" value="1"/>
</dbReference>
<comment type="cofactor">
    <cofactor evidence="3">
        <name>Mg(2+)</name>
        <dbReference type="ChEBI" id="CHEBI:18420"/>
    </cofactor>
</comment>
<feature type="domain" description="Flavoprotein" evidence="5">
    <location>
        <begin position="5"/>
        <end position="177"/>
    </location>
</feature>
<comment type="pathway">
    <text evidence="3 4">Cofactor biosynthesis; coenzyme A biosynthesis; CoA from (R)-pantothenate: step 2/5.</text>
</comment>
<comment type="caution">
    <text evidence="7">The sequence shown here is derived from an EMBL/GenBank/DDBJ whole genome shotgun (WGS) entry which is preliminary data.</text>
</comment>
<dbReference type="SUPFAM" id="SSF52507">
    <property type="entry name" value="Homo-oligomeric flavin-containing Cys decarboxylases, HFCD"/>
    <property type="match status" value="1"/>
</dbReference>
<evidence type="ECO:0000259" key="5">
    <source>
        <dbReference type="Pfam" id="PF02441"/>
    </source>
</evidence>
<feature type="region of interest" description="Phosphopantothenoylcysteine decarboxylase" evidence="3">
    <location>
        <begin position="1"/>
        <end position="189"/>
    </location>
</feature>
<dbReference type="GO" id="GO:0015937">
    <property type="term" value="P:coenzyme A biosynthetic process"/>
    <property type="evidence" value="ECO:0007669"/>
    <property type="project" value="UniProtKB-UniRule"/>
</dbReference>
<dbReference type="GO" id="GO:0015941">
    <property type="term" value="P:pantothenate catabolic process"/>
    <property type="evidence" value="ECO:0007669"/>
    <property type="project" value="InterPro"/>
</dbReference>
<dbReference type="Pfam" id="PF04127">
    <property type="entry name" value="DFP"/>
    <property type="match status" value="1"/>
</dbReference>
<reference evidence="7" key="2">
    <citation type="submission" date="2021-04" db="EMBL/GenBank/DDBJ databases">
        <authorList>
            <person name="Gilroy R."/>
        </authorList>
    </citation>
    <scope>NUCLEOTIDE SEQUENCE</scope>
    <source>
        <strain evidence="7">CHK186-1790</strain>
    </source>
</reference>
<feature type="binding site" evidence="3">
    <location>
        <position position="326"/>
    </location>
    <ligand>
        <name>CTP</name>
        <dbReference type="ChEBI" id="CHEBI:37563"/>
    </ligand>
</feature>
<comment type="cofactor">
    <cofactor evidence="3">
        <name>FMN</name>
        <dbReference type="ChEBI" id="CHEBI:58210"/>
    </cofactor>
    <text evidence="3">Binds 1 FMN per subunit.</text>
</comment>
<keyword evidence="1 3" id="KW-0210">Decarboxylase</keyword>
<feature type="region of interest" description="Phosphopantothenate--cysteine ligase" evidence="3">
    <location>
        <begin position="190"/>
        <end position="405"/>
    </location>
</feature>
<dbReference type="Gene3D" id="3.40.50.10300">
    <property type="entry name" value="CoaB-like"/>
    <property type="match status" value="1"/>
</dbReference>
<accession>A0A9D2NYF0</accession>
<keyword evidence="3 4" id="KW-0436">Ligase</keyword>
<dbReference type="GO" id="GO:0071513">
    <property type="term" value="C:phosphopantothenoylcysteine decarboxylase complex"/>
    <property type="evidence" value="ECO:0007669"/>
    <property type="project" value="TreeGrafter"/>
</dbReference>
<comment type="catalytic activity">
    <reaction evidence="3 4">
        <text>(R)-4'-phosphopantothenate + L-cysteine + CTP = N-[(R)-4-phosphopantothenoyl]-L-cysteine + CMP + diphosphate + H(+)</text>
        <dbReference type="Rhea" id="RHEA:19397"/>
        <dbReference type="ChEBI" id="CHEBI:10986"/>
        <dbReference type="ChEBI" id="CHEBI:15378"/>
        <dbReference type="ChEBI" id="CHEBI:33019"/>
        <dbReference type="ChEBI" id="CHEBI:35235"/>
        <dbReference type="ChEBI" id="CHEBI:37563"/>
        <dbReference type="ChEBI" id="CHEBI:59458"/>
        <dbReference type="ChEBI" id="CHEBI:60377"/>
        <dbReference type="EC" id="6.3.2.5"/>
    </reaction>
</comment>
<feature type="binding site" evidence="3">
    <location>
        <position position="344"/>
    </location>
    <ligand>
        <name>CTP</name>
        <dbReference type="ChEBI" id="CHEBI:37563"/>
    </ligand>
</feature>
<comment type="similarity">
    <text evidence="3 4">In the N-terminal section; belongs to the HFCD (homo-oligomeric flavin containing Cys decarboxylase) superfamily.</text>
</comment>
<evidence type="ECO:0000313" key="8">
    <source>
        <dbReference type="Proteomes" id="UP000823882"/>
    </source>
</evidence>
<keyword evidence="2 3" id="KW-0456">Lyase</keyword>
<comment type="similarity">
    <text evidence="3 4">In the C-terminal section; belongs to the PPC synthetase family.</text>
</comment>
<keyword evidence="3" id="KW-0460">Magnesium</keyword>
<comment type="pathway">
    <text evidence="3 4">Cofactor biosynthesis; coenzyme A biosynthesis; CoA from (R)-pantothenate: step 3/5.</text>
</comment>
<dbReference type="InterPro" id="IPR007085">
    <property type="entry name" value="DNA/pantothenate-metab_flavo_C"/>
</dbReference>
<dbReference type="Pfam" id="PF02441">
    <property type="entry name" value="Flavoprotein"/>
    <property type="match status" value="1"/>
</dbReference>
<dbReference type="NCBIfam" id="TIGR00521">
    <property type="entry name" value="coaBC_dfp"/>
    <property type="match status" value="1"/>
</dbReference>
<dbReference type="GO" id="GO:0046872">
    <property type="term" value="F:metal ion binding"/>
    <property type="evidence" value="ECO:0007669"/>
    <property type="project" value="UniProtKB-KW"/>
</dbReference>
<dbReference type="EC" id="4.1.1.36" evidence="3"/>
<dbReference type="EC" id="6.3.2.5" evidence="3"/>
<evidence type="ECO:0000256" key="4">
    <source>
        <dbReference type="RuleBase" id="RU364078"/>
    </source>
</evidence>
<reference evidence="7" key="1">
    <citation type="journal article" date="2021" name="PeerJ">
        <title>Extensive microbial diversity within the chicken gut microbiome revealed by metagenomics and culture.</title>
        <authorList>
            <person name="Gilroy R."/>
            <person name="Ravi A."/>
            <person name="Getino M."/>
            <person name="Pursley I."/>
            <person name="Horton D.L."/>
            <person name="Alikhan N.F."/>
            <person name="Baker D."/>
            <person name="Gharbi K."/>
            <person name="Hall N."/>
            <person name="Watson M."/>
            <person name="Adriaenssens E.M."/>
            <person name="Foster-Nyarko E."/>
            <person name="Jarju S."/>
            <person name="Secka A."/>
            <person name="Antonio M."/>
            <person name="Oren A."/>
            <person name="Chaudhuri R.R."/>
            <person name="La Ragione R."/>
            <person name="Hildebrand F."/>
            <person name="Pallen M.J."/>
        </authorList>
    </citation>
    <scope>NUCLEOTIDE SEQUENCE</scope>
    <source>
        <strain evidence="7">CHK186-1790</strain>
    </source>
</reference>
<dbReference type="InterPro" id="IPR005252">
    <property type="entry name" value="CoaBC"/>
</dbReference>
<dbReference type="AlphaFoldDB" id="A0A9D2NYF0"/>
<name>A0A9D2NYF0_9FIRM</name>
<keyword evidence="3" id="KW-0511">Multifunctional enzyme</keyword>
<dbReference type="GO" id="GO:0010181">
    <property type="term" value="F:FMN binding"/>
    <property type="evidence" value="ECO:0007669"/>
    <property type="project" value="UniProtKB-UniRule"/>
</dbReference>
<dbReference type="Gene3D" id="3.40.50.1950">
    <property type="entry name" value="Flavin prenyltransferase-like"/>
    <property type="match status" value="1"/>
</dbReference>
<dbReference type="EMBL" id="DWWJ01000079">
    <property type="protein sequence ID" value="HJC40727.1"/>
    <property type="molecule type" value="Genomic_DNA"/>
</dbReference>
<sequence length="405" mass="43747">MLNGKTILLCVTGGIACYKAAALASALVKQGACVQVLMTRNATEFVGPHTFESLTGNRVSVDTFDRNYPFQVEHISLADQADLVLVAPATANVLAKLAHGLADDMLTTTVLACDCPKIASPAMNTRMYENPVTQDNLAALRRYGWEIVEPASGRLACGAVGKGKMPEPEDLLETVLHAISHERDMDGLRVLVTAGPTQEALDPVRYLTNHSTGKMGYAIARAAAARGAQVTLVSGPTSLKRPAYLEMVDVVSAQDMFEAVTARAPEQDIIIKAAAVADYRPAHQAEDKLKKEDLGDAALTIPLSRTRDILAWLGEHRVPGQFLCGFSMETRDLVDNSRKKLEKKRLDLIAANSLKEAGAGFGTATNRLTLISPTDVLELPLLSKEEAAHRLLDEILRRRAGRCAR</sequence>
<feature type="active site" description="Proton donor" evidence="3">
    <location>
        <position position="157"/>
    </location>
</feature>
<feature type="binding site" evidence="3">
    <location>
        <position position="340"/>
    </location>
    <ligand>
        <name>CTP</name>
        <dbReference type="ChEBI" id="CHEBI:37563"/>
    </ligand>
</feature>
<evidence type="ECO:0000256" key="1">
    <source>
        <dbReference type="ARBA" id="ARBA00022793"/>
    </source>
</evidence>
<evidence type="ECO:0000256" key="3">
    <source>
        <dbReference type="HAMAP-Rule" id="MF_02225"/>
    </source>
</evidence>
<dbReference type="PANTHER" id="PTHR14359:SF6">
    <property type="entry name" value="PHOSPHOPANTOTHENOYLCYSTEINE DECARBOXYLASE"/>
    <property type="match status" value="1"/>
</dbReference>
<dbReference type="InterPro" id="IPR003382">
    <property type="entry name" value="Flavoprotein"/>
</dbReference>
<feature type="binding site" evidence="3">
    <location>
        <position position="278"/>
    </location>
    <ligand>
        <name>CTP</name>
        <dbReference type="ChEBI" id="CHEBI:37563"/>
    </ligand>
</feature>
<comment type="function">
    <text evidence="4">Catalyzes two steps in the biosynthesis of coenzyme A. In the first step cysteine is conjugated to 4'-phosphopantothenate to form 4-phosphopantothenoylcysteine, in the latter compound is decarboxylated to form 4'-phosphopantotheine.</text>
</comment>
<dbReference type="GO" id="GO:0004633">
    <property type="term" value="F:phosphopantothenoylcysteine decarboxylase activity"/>
    <property type="evidence" value="ECO:0007669"/>
    <property type="project" value="UniProtKB-UniRule"/>
</dbReference>
<keyword evidence="3 4" id="KW-0288">FMN</keyword>
<dbReference type="Proteomes" id="UP000823882">
    <property type="component" value="Unassembled WGS sequence"/>
</dbReference>
<comment type="catalytic activity">
    <reaction evidence="3 4">
        <text>N-[(R)-4-phosphopantothenoyl]-L-cysteine + H(+) = (R)-4'-phosphopantetheine + CO2</text>
        <dbReference type="Rhea" id="RHEA:16793"/>
        <dbReference type="ChEBI" id="CHEBI:15378"/>
        <dbReference type="ChEBI" id="CHEBI:16526"/>
        <dbReference type="ChEBI" id="CHEBI:59458"/>
        <dbReference type="ChEBI" id="CHEBI:61723"/>
        <dbReference type="EC" id="4.1.1.36"/>
    </reaction>
</comment>
<evidence type="ECO:0000313" key="7">
    <source>
        <dbReference type="EMBL" id="HJC40727.1"/>
    </source>
</evidence>
<protein>
    <recommendedName>
        <fullName evidence="3">Coenzyme A biosynthesis bifunctional protein CoaBC</fullName>
    </recommendedName>
    <alternativeName>
        <fullName evidence="3">DNA/pantothenate metabolism flavoprotein</fullName>
    </alternativeName>
    <alternativeName>
        <fullName evidence="3">Phosphopantothenoylcysteine synthetase/decarboxylase</fullName>
        <shortName evidence="3">PPCS-PPCDC</shortName>
    </alternativeName>
    <domain>
        <recommendedName>
            <fullName evidence="3">Phosphopantothenoylcysteine decarboxylase</fullName>
            <shortName evidence="3">PPC decarboxylase</shortName>
            <shortName evidence="3">PPC-DC</shortName>
            <ecNumber evidence="3">4.1.1.36</ecNumber>
        </recommendedName>
        <alternativeName>
            <fullName evidence="3">CoaC</fullName>
        </alternativeName>
    </domain>
    <domain>
        <recommendedName>
            <fullName evidence="3">Phosphopantothenate--cysteine ligase</fullName>
            <ecNumber evidence="3">6.3.2.5</ecNumber>
        </recommendedName>
        <alternativeName>
            <fullName evidence="3">CoaB</fullName>
        </alternativeName>
        <alternativeName>
            <fullName evidence="3">Phosphopantothenoylcysteine synthetase</fullName>
            <shortName evidence="3">PPC synthetase</shortName>
            <shortName evidence="3">PPC-S</shortName>
        </alternativeName>
    </domain>
</protein>
<dbReference type="GO" id="GO:0004632">
    <property type="term" value="F:phosphopantothenate--cysteine ligase activity"/>
    <property type="evidence" value="ECO:0007669"/>
    <property type="project" value="UniProtKB-UniRule"/>
</dbReference>